<evidence type="ECO:0000313" key="2">
    <source>
        <dbReference type="Proteomes" id="UP000799324"/>
    </source>
</evidence>
<dbReference type="EMBL" id="MU004324">
    <property type="protein sequence ID" value="KAF2657517.1"/>
    <property type="molecule type" value="Genomic_DNA"/>
</dbReference>
<accession>A0A6A6TDY4</accession>
<proteinExistence type="predicted"/>
<feature type="non-terminal residue" evidence="1">
    <location>
        <position position="139"/>
    </location>
</feature>
<dbReference type="AlphaFoldDB" id="A0A6A6TDY4"/>
<organism evidence="1 2">
    <name type="scientific">Lophiostoma macrostomum CBS 122681</name>
    <dbReference type="NCBI Taxonomy" id="1314788"/>
    <lineage>
        <taxon>Eukaryota</taxon>
        <taxon>Fungi</taxon>
        <taxon>Dikarya</taxon>
        <taxon>Ascomycota</taxon>
        <taxon>Pezizomycotina</taxon>
        <taxon>Dothideomycetes</taxon>
        <taxon>Pleosporomycetidae</taxon>
        <taxon>Pleosporales</taxon>
        <taxon>Lophiostomataceae</taxon>
        <taxon>Lophiostoma</taxon>
    </lineage>
</organism>
<dbReference type="OrthoDB" id="3045089at2759"/>
<evidence type="ECO:0008006" key="3">
    <source>
        <dbReference type="Google" id="ProtNLM"/>
    </source>
</evidence>
<reference evidence="1" key="1">
    <citation type="journal article" date="2020" name="Stud. Mycol.">
        <title>101 Dothideomycetes genomes: a test case for predicting lifestyles and emergence of pathogens.</title>
        <authorList>
            <person name="Haridas S."/>
            <person name="Albert R."/>
            <person name="Binder M."/>
            <person name="Bloem J."/>
            <person name="Labutti K."/>
            <person name="Salamov A."/>
            <person name="Andreopoulos B."/>
            <person name="Baker S."/>
            <person name="Barry K."/>
            <person name="Bills G."/>
            <person name="Bluhm B."/>
            <person name="Cannon C."/>
            <person name="Castanera R."/>
            <person name="Culley D."/>
            <person name="Daum C."/>
            <person name="Ezra D."/>
            <person name="Gonzalez J."/>
            <person name="Henrissat B."/>
            <person name="Kuo A."/>
            <person name="Liang C."/>
            <person name="Lipzen A."/>
            <person name="Lutzoni F."/>
            <person name="Magnuson J."/>
            <person name="Mondo S."/>
            <person name="Nolan M."/>
            <person name="Ohm R."/>
            <person name="Pangilinan J."/>
            <person name="Park H.-J."/>
            <person name="Ramirez L."/>
            <person name="Alfaro M."/>
            <person name="Sun H."/>
            <person name="Tritt A."/>
            <person name="Yoshinaga Y."/>
            <person name="Zwiers L.-H."/>
            <person name="Turgeon B."/>
            <person name="Goodwin S."/>
            <person name="Spatafora J."/>
            <person name="Crous P."/>
            <person name="Grigoriev I."/>
        </authorList>
    </citation>
    <scope>NUCLEOTIDE SEQUENCE</scope>
    <source>
        <strain evidence="1">CBS 122681</strain>
    </source>
</reference>
<dbReference type="PANTHER" id="PTHR38886">
    <property type="entry name" value="SESA DOMAIN-CONTAINING PROTEIN"/>
    <property type="match status" value="1"/>
</dbReference>
<dbReference type="PANTHER" id="PTHR38886:SF1">
    <property type="entry name" value="NACHT-NTPASE AND P-LOOP NTPASES N-TERMINAL DOMAIN-CONTAINING PROTEIN"/>
    <property type="match status" value="1"/>
</dbReference>
<keyword evidence="2" id="KW-1185">Reference proteome</keyword>
<evidence type="ECO:0000313" key="1">
    <source>
        <dbReference type="EMBL" id="KAF2657517.1"/>
    </source>
</evidence>
<sequence length="139" mass="15420">MSFGFSIGDFIAVGKLIMDITACLRSVGGSKSEYQGVIRQLEYLEDALRKLDQLGQSDPSSPALDTIKKVGLGCQHTLQEFFKKVQKYEPSLGIWSKPSRVLGTGAKLRWTFKMKGELSNLQSHLATHVNTINLLLGQY</sequence>
<name>A0A6A6TDY4_9PLEO</name>
<gene>
    <name evidence="1" type="ORF">K491DRAFT_626399</name>
</gene>
<protein>
    <recommendedName>
        <fullName evidence="3">Fungal N-terminal domain-containing protein</fullName>
    </recommendedName>
</protein>
<dbReference type="Proteomes" id="UP000799324">
    <property type="component" value="Unassembled WGS sequence"/>
</dbReference>